<keyword evidence="3" id="KW-1185">Reference proteome</keyword>
<accession>A0AAJ8MCK3</accession>
<feature type="region of interest" description="Disordered" evidence="1">
    <location>
        <begin position="1"/>
        <end position="128"/>
    </location>
</feature>
<feature type="compositionally biased region" description="Basic residues" evidence="1">
    <location>
        <begin position="88"/>
        <end position="100"/>
    </location>
</feature>
<reference evidence="2" key="1">
    <citation type="submission" date="2013-07" db="EMBL/GenBank/DDBJ databases">
        <authorList>
            <consortium name="The Broad Institute Genome Sequencing Platform"/>
            <person name="Cuomo C."/>
            <person name="Litvintseva A."/>
            <person name="Chen Y."/>
            <person name="Heitman J."/>
            <person name="Sun S."/>
            <person name="Springer D."/>
            <person name="Dromer F."/>
            <person name="Young S.K."/>
            <person name="Zeng Q."/>
            <person name="Gargeya S."/>
            <person name="Fitzgerald M."/>
            <person name="Abouelleil A."/>
            <person name="Alvarado L."/>
            <person name="Berlin A.M."/>
            <person name="Chapman S.B."/>
            <person name="Dewar J."/>
            <person name="Goldberg J."/>
            <person name="Griggs A."/>
            <person name="Gujja S."/>
            <person name="Hansen M."/>
            <person name="Howarth C."/>
            <person name="Imamovic A."/>
            <person name="Larimer J."/>
            <person name="McCowan C."/>
            <person name="Murphy C."/>
            <person name="Pearson M."/>
            <person name="Priest M."/>
            <person name="Roberts A."/>
            <person name="Saif S."/>
            <person name="Shea T."/>
            <person name="Sykes S."/>
            <person name="Wortman J."/>
            <person name="Nusbaum C."/>
            <person name="Birren B."/>
        </authorList>
    </citation>
    <scope>NUCLEOTIDE SEQUENCE</scope>
    <source>
        <strain evidence="2">CBS 10117</strain>
    </source>
</reference>
<feature type="region of interest" description="Disordered" evidence="1">
    <location>
        <begin position="254"/>
        <end position="297"/>
    </location>
</feature>
<feature type="compositionally biased region" description="Low complexity" evidence="1">
    <location>
        <begin position="34"/>
        <end position="59"/>
    </location>
</feature>
<dbReference type="KEGG" id="kdj:28964609"/>
<evidence type="ECO:0000313" key="2">
    <source>
        <dbReference type="EMBL" id="WWC58366.1"/>
    </source>
</evidence>
<feature type="compositionally biased region" description="Low complexity" evidence="1">
    <location>
        <begin position="254"/>
        <end position="273"/>
    </location>
</feature>
<dbReference type="RefSeq" id="XP_065824294.1">
    <property type="nucleotide sequence ID" value="XM_065968222.1"/>
</dbReference>
<reference evidence="2" key="2">
    <citation type="submission" date="2024-02" db="EMBL/GenBank/DDBJ databases">
        <title>Comparative genomics of Cryptococcus and Kwoniella reveals pathogenesis evolution and contrasting modes of karyotype evolution via chromosome fusion or intercentromeric recombination.</title>
        <authorList>
            <person name="Coelho M.A."/>
            <person name="David-Palma M."/>
            <person name="Shea T."/>
            <person name="Bowers K."/>
            <person name="McGinley-Smith S."/>
            <person name="Mohammad A.W."/>
            <person name="Gnirke A."/>
            <person name="Yurkov A.M."/>
            <person name="Nowrousian M."/>
            <person name="Sun S."/>
            <person name="Cuomo C.A."/>
            <person name="Heitman J."/>
        </authorList>
    </citation>
    <scope>NUCLEOTIDE SEQUENCE</scope>
    <source>
        <strain evidence="2">CBS 10117</strain>
    </source>
</reference>
<name>A0AAJ8MCK3_9TREE</name>
<sequence length="330" mass="34298">MSTSAELAIDPSLRDQSVPETSKVGGTKRKTRVSQSNAASSPSTSTGRTTRRSAGVAASQDVGGKVTGEPARGEEENLNGYWGPSNPKRPRRSSPTKRSKPSTTIPNPGFIHDAQTTGNVGGPSGSADDARGLSLAGIEDLAAAAIAANVKASGIFPYFPMYPVGVTPFRYPCLTPSIPNPQPGDPHNPKFRPFNPHAPAPASTAKGTVPSQSTSSSHTSGSTTQNQGQAGIPEAREQQEKNLNIDPQLTELSRSSQIPPQTPQQSQSSGMPQGVNHSAAEQIPQQASTSLMDHDTAASADAAFESISALLSASQGVYPTLDSIDYGQTQ</sequence>
<feature type="region of interest" description="Disordered" evidence="1">
    <location>
        <begin position="177"/>
        <end position="233"/>
    </location>
</feature>
<evidence type="ECO:0000313" key="3">
    <source>
        <dbReference type="Proteomes" id="UP000078595"/>
    </source>
</evidence>
<dbReference type="EMBL" id="CP144530">
    <property type="protein sequence ID" value="WWC58366.1"/>
    <property type="molecule type" value="Genomic_DNA"/>
</dbReference>
<feature type="compositionally biased region" description="Low complexity" evidence="1">
    <location>
        <begin position="211"/>
        <end position="229"/>
    </location>
</feature>
<dbReference type="Proteomes" id="UP000078595">
    <property type="component" value="Chromosome 1"/>
</dbReference>
<organism evidence="2 3">
    <name type="scientific">Kwoniella dejecticola CBS 10117</name>
    <dbReference type="NCBI Taxonomy" id="1296121"/>
    <lineage>
        <taxon>Eukaryota</taxon>
        <taxon>Fungi</taxon>
        <taxon>Dikarya</taxon>
        <taxon>Basidiomycota</taxon>
        <taxon>Agaricomycotina</taxon>
        <taxon>Tremellomycetes</taxon>
        <taxon>Tremellales</taxon>
        <taxon>Cryptococcaceae</taxon>
        <taxon>Kwoniella</taxon>
    </lineage>
</organism>
<dbReference type="AlphaFoldDB" id="A0AAJ8MCK3"/>
<proteinExistence type="predicted"/>
<evidence type="ECO:0000256" key="1">
    <source>
        <dbReference type="SAM" id="MobiDB-lite"/>
    </source>
</evidence>
<gene>
    <name evidence="2" type="ORF">I303_100906</name>
</gene>
<dbReference type="GeneID" id="28964609"/>
<protein>
    <submittedName>
        <fullName evidence="2">Uncharacterized protein</fullName>
    </submittedName>
</protein>